<name>A0ABT4IQE3_9EURY</name>
<protein>
    <submittedName>
        <fullName evidence="2">Uncharacterized protein</fullName>
    </submittedName>
</protein>
<accession>A0ABT4IQE3</accession>
<dbReference type="RefSeq" id="WP_268923790.1">
    <property type="nucleotide sequence ID" value="NZ_JAPTGC010000030.1"/>
</dbReference>
<sequence>MHAAEDTTQHNTSEKKSQRRNFSRKNIYEIMSWNRNQRREQAERMPSAHHPVMYYFLQGVPTKQRTHRTGKQNIPKKRKKYYADVIGLIRRTIAASRTDRAGGINNCGGGNTFFLLEHHFRRILYEGMNILSPHIAPCTLPSPEKISPSVHAP</sequence>
<dbReference type="Proteomes" id="UP001141336">
    <property type="component" value="Unassembled WGS sequence"/>
</dbReference>
<feature type="compositionally biased region" description="Basic and acidic residues" evidence="1">
    <location>
        <begin position="1"/>
        <end position="16"/>
    </location>
</feature>
<gene>
    <name evidence="2" type="ORF">O0S09_09760</name>
</gene>
<keyword evidence="3" id="KW-1185">Reference proteome</keyword>
<evidence type="ECO:0000256" key="1">
    <source>
        <dbReference type="SAM" id="MobiDB-lite"/>
    </source>
</evidence>
<feature type="region of interest" description="Disordered" evidence="1">
    <location>
        <begin position="1"/>
        <end position="21"/>
    </location>
</feature>
<evidence type="ECO:0000313" key="3">
    <source>
        <dbReference type="Proteomes" id="UP001141336"/>
    </source>
</evidence>
<reference evidence="2" key="1">
    <citation type="submission" date="2022-12" db="EMBL/GenBank/DDBJ databases">
        <title>Isolation and characterisation of novel Methanocorpusculum spp. from native Australian herbivores indicates the genus is ancestrally host-associated.</title>
        <authorList>
            <person name="Volmer J.G."/>
            <person name="Soo R.M."/>
            <person name="Evans P.N."/>
            <person name="Hoedt E.C."/>
            <person name="Astorga Alsina A.L."/>
            <person name="Woodcroft B.J."/>
            <person name="Tyson G.W."/>
            <person name="Hugenholtz P."/>
            <person name="Morrison M."/>
        </authorList>
    </citation>
    <scope>NUCLEOTIDE SEQUENCE</scope>
    <source>
        <strain evidence="2">CW153</strain>
    </source>
</reference>
<evidence type="ECO:0000313" key="2">
    <source>
        <dbReference type="EMBL" id="MCZ0863524.1"/>
    </source>
</evidence>
<comment type="caution">
    <text evidence="2">The sequence shown here is derived from an EMBL/GenBank/DDBJ whole genome shotgun (WGS) entry which is preliminary data.</text>
</comment>
<organism evidence="2 3">
    <name type="scientific">Methanocorpusculum vombati</name>
    <dbReference type="NCBI Taxonomy" id="3002864"/>
    <lineage>
        <taxon>Archaea</taxon>
        <taxon>Methanobacteriati</taxon>
        <taxon>Methanobacteriota</taxon>
        <taxon>Stenosarchaea group</taxon>
        <taxon>Methanomicrobia</taxon>
        <taxon>Methanomicrobiales</taxon>
        <taxon>Methanocorpusculaceae</taxon>
        <taxon>Methanocorpusculum</taxon>
    </lineage>
</organism>
<dbReference type="EMBL" id="JAPTGC010000030">
    <property type="protein sequence ID" value="MCZ0863524.1"/>
    <property type="molecule type" value="Genomic_DNA"/>
</dbReference>
<proteinExistence type="predicted"/>